<dbReference type="WBParaSite" id="GPLIN_000612000">
    <property type="protein sequence ID" value="GPLIN_000612000"/>
    <property type="gene ID" value="GPLIN_000612000"/>
</dbReference>
<organism evidence="2 3">
    <name type="scientific">Globodera pallida</name>
    <name type="common">Potato cyst nematode worm</name>
    <name type="synonym">Heterodera pallida</name>
    <dbReference type="NCBI Taxonomy" id="36090"/>
    <lineage>
        <taxon>Eukaryota</taxon>
        <taxon>Metazoa</taxon>
        <taxon>Ecdysozoa</taxon>
        <taxon>Nematoda</taxon>
        <taxon>Chromadorea</taxon>
        <taxon>Rhabditida</taxon>
        <taxon>Tylenchina</taxon>
        <taxon>Tylenchomorpha</taxon>
        <taxon>Tylenchoidea</taxon>
        <taxon>Heteroderidae</taxon>
        <taxon>Heteroderinae</taxon>
        <taxon>Globodera</taxon>
    </lineage>
</organism>
<name>A0A183BZS9_GLOPA</name>
<proteinExistence type="predicted"/>
<reference evidence="3" key="3">
    <citation type="submission" date="2016-06" db="UniProtKB">
        <authorList>
            <consortium name="WormBaseParasite"/>
        </authorList>
    </citation>
    <scope>IDENTIFICATION</scope>
</reference>
<sequence>MRLITNALHRKPTKRLSAKGIVEYLSEKCELAEFSSLKDAREIFIFNKIKIKNLEELFSDDQEEPELVALLQQVINTQQQLLQKQTKSGYSTTCRRSQRKVVHVNAAYRRNEFELSGLLGVFWGFRISMKEVSDQLGEEAVVAVDEEETEEEVAAMEAVVAEVVEEEGAIAAMAVVVVEAVVVAAAAVMFGAMVAVGHRLAKLTNSSRTLRATSSMVAYGGRAECPLI</sequence>
<keyword evidence="2" id="KW-1185">Reference proteome</keyword>
<keyword evidence="1" id="KW-1133">Transmembrane helix</keyword>
<feature type="transmembrane region" description="Helical" evidence="1">
    <location>
        <begin position="170"/>
        <end position="196"/>
    </location>
</feature>
<protein>
    <submittedName>
        <fullName evidence="3">Uncharacterized protein</fullName>
    </submittedName>
</protein>
<accession>A0A183BZS9</accession>
<evidence type="ECO:0000313" key="3">
    <source>
        <dbReference type="WBParaSite" id="GPLIN_000612000"/>
    </source>
</evidence>
<reference evidence="2" key="2">
    <citation type="submission" date="2014-05" db="EMBL/GenBank/DDBJ databases">
        <title>The genome and life-stage specific transcriptomes of Globodera pallida elucidate key aspects of plant parasitism by a cyst nematode.</title>
        <authorList>
            <person name="Cotton J.A."/>
            <person name="Lilley C.J."/>
            <person name="Jones L.M."/>
            <person name="Kikuchi T."/>
            <person name="Reid A.J."/>
            <person name="Thorpe P."/>
            <person name="Tsai I.J."/>
            <person name="Beasley H."/>
            <person name="Blok V."/>
            <person name="Cock P.J.A."/>
            <person name="Van den Akker S.E."/>
            <person name="Holroyd N."/>
            <person name="Hunt M."/>
            <person name="Mantelin S."/>
            <person name="Naghra H."/>
            <person name="Pain A."/>
            <person name="Palomares-Rius J.E."/>
            <person name="Zarowiecki M."/>
            <person name="Berriman M."/>
            <person name="Jones J.T."/>
            <person name="Urwin P.E."/>
        </authorList>
    </citation>
    <scope>NUCLEOTIDE SEQUENCE [LARGE SCALE GENOMIC DNA]</scope>
    <source>
        <strain evidence="2">Lindley</strain>
    </source>
</reference>
<dbReference type="AlphaFoldDB" id="A0A183BZS9"/>
<evidence type="ECO:0000313" key="2">
    <source>
        <dbReference type="Proteomes" id="UP000050741"/>
    </source>
</evidence>
<dbReference type="Proteomes" id="UP000050741">
    <property type="component" value="Unassembled WGS sequence"/>
</dbReference>
<keyword evidence="1" id="KW-0812">Transmembrane</keyword>
<evidence type="ECO:0000256" key="1">
    <source>
        <dbReference type="SAM" id="Phobius"/>
    </source>
</evidence>
<reference evidence="2" key="1">
    <citation type="submission" date="2013-12" db="EMBL/GenBank/DDBJ databases">
        <authorList>
            <person name="Aslett M."/>
        </authorList>
    </citation>
    <scope>NUCLEOTIDE SEQUENCE [LARGE SCALE GENOMIC DNA]</scope>
    <source>
        <strain evidence="2">Lindley</strain>
    </source>
</reference>
<keyword evidence="1" id="KW-0472">Membrane</keyword>